<dbReference type="Proteomes" id="UP000281955">
    <property type="component" value="Unassembled WGS sequence"/>
</dbReference>
<organism evidence="2 3">
    <name type="scientific">Motilibacter peucedani</name>
    <dbReference type="NCBI Taxonomy" id="598650"/>
    <lineage>
        <taxon>Bacteria</taxon>
        <taxon>Bacillati</taxon>
        <taxon>Actinomycetota</taxon>
        <taxon>Actinomycetes</taxon>
        <taxon>Motilibacterales</taxon>
        <taxon>Motilibacteraceae</taxon>
        <taxon>Motilibacter</taxon>
    </lineage>
</organism>
<evidence type="ECO:0000259" key="1">
    <source>
        <dbReference type="Pfam" id="PF13472"/>
    </source>
</evidence>
<dbReference type="InParanoid" id="A0A420XQH1"/>
<protein>
    <submittedName>
        <fullName evidence="2">Acyl-CoA thioesterase-1</fullName>
    </submittedName>
</protein>
<proteinExistence type="predicted"/>
<name>A0A420XQH1_9ACTN</name>
<gene>
    <name evidence="2" type="ORF">CLV35_2021</name>
</gene>
<dbReference type="InterPro" id="IPR051532">
    <property type="entry name" value="Ester_Hydrolysis_Enzymes"/>
</dbReference>
<dbReference type="InterPro" id="IPR036514">
    <property type="entry name" value="SGNH_hydro_sf"/>
</dbReference>
<reference evidence="2 3" key="1">
    <citation type="submission" date="2018-10" db="EMBL/GenBank/DDBJ databases">
        <title>Genomic Encyclopedia of Archaeal and Bacterial Type Strains, Phase II (KMG-II): from individual species to whole genera.</title>
        <authorList>
            <person name="Goeker M."/>
        </authorList>
    </citation>
    <scope>NUCLEOTIDE SEQUENCE [LARGE SCALE GENOMIC DNA]</scope>
    <source>
        <strain evidence="2 3">RP-AC37</strain>
    </source>
</reference>
<evidence type="ECO:0000313" key="2">
    <source>
        <dbReference type="EMBL" id="RKS75551.1"/>
    </source>
</evidence>
<dbReference type="InterPro" id="IPR013830">
    <property type="entry name" value="SGNH_hydro"/>
</dbReference>
<accession>A0A420XQH1</accession>
<dbReference type="SUPFAM" id="SSF52266">
    <property type="entry name" value="SGNH hydrolase"/>
    <property type="match status" value="1"/>
</dbReference>
<dbReference type="EMBL" id="RBWV01000011">
    <property type="protein sequence ID" value="RKS75551.1"/>
    <property type="molecule type" value="Genomic_DNA"/>
</dbReference>
<dbReference type="PANTHER" id="PTHR30383">
    <property type="entry name" value="THIOESTERASE 1/PROTEASE 1/LYSOPHOSPHOLIPASE L1"/>
    <property type="match status" value="1"/>
</dbReference>
<dbReference type="Gene3D" id="3.40.50.1110">
    <property type="entry name" value="SGNH hydrolase"/>
    <property type="match status" value="1"/>
</dbReference>
<dbReference type="GO" id="GO:0004622">
    <property type="term" value="F:phosphatidylcholine lysophospholipase activity"/>
    <property type="evidence" value="ECO:0007669"/>
    <property type="project" value="TreeGrafter"/>
</dbReference>
<comment type="caution">
    <text evidence="2">The sequence shown here is derived from an EMBL/GenBank/DDBJ whole genome shotgun (WGS) entry which is preliminary data.</text>
</comment>
<dbReference type="OrthoDB" id="9794725at2"/>
<dbReference type="Pfam" id="PF13472">
    <property type="entry name" value="Lipase_GDSL_2"/>
    <property type="match status" value="1"/>
</dbReference>
<sequence length="299" mass="31269">MLDETTDRSSAPAPLPGRGNGAPAWLDAATIARYTHYSRLPLHAMVGLDAELALVLDAHFVGCTPEQLRDIRAQHARAVAEAAAQLLADEGFAADLDRVPAATGQRVVVLGDSITADSLGWATLLAACLDALPGGAPASVANLAVSAATTNETIAMFDLAVRERPTCVITMLGTNDGRRQGAVADVRTVSPEETRRNMLALKALAEQEAQARFVALAPPPMDDARYEATAPDGAPTRFSSADLEETLAALAAALPDLVGPPVQVEDSFWLPDGVHPTLEGQVLLVRHVVRALATLGPVS</sequence>
<dbReference type="PANTHER" id="PTHR30383:SF5">
    <property type="entry name" value="SGNH HYDROLASE-TYPE ESTERASE DOMAIN-CONTAINING PROTEIN"/>
    <property type="match status" value="1"/>
</dbReference>
<dbReference type="AlphaFoldDB" id="A0A420XQH1"/>
<keyword evidence="3" id="KW-1185">Reference proteome</keyword>
<dbReference type="RefSeq" id="WP_121193310.1">
    <property type="nucleotide sequence ID" value="NZ_RBWV01000011.1"/>
</dbReference>
<evidence type="ECO:0000313" key="3">
    <source>
        <dbReference type="Proteomes" id="UP000281955"/>
    </source>
</evidence>
<feature type="domain" description="SGNH hydrolase-type esterase" evidence="1">
    <location>
        <begin position="109"/>
        <end position="281"/>
    </location>
</feature>